<accession>A0AAQ2DKL4</accession>
<dbReference type="RefSeq" id="WP_062740839.1">
    <property type="nucleotide sequence ID" value="NZ_QFGN01000011.1"/>
</dbReference>
<dbReference type="EMBL" id="DACWOD010000004">
    <property type="protein sequence ID" value="HAU2396100.1"/>
    <property type="molecule type" value="Genomic_DNA"/>
</dbReference>
<gene>
    <name evidence="6" type="ORF">JBK99_07110</name>
</gene>
<feature type="transmembrane region" description="Helical" evidence="4">
    <location>
        <begin position="6"/>
        <end position="39"/>
    </location>
</feature>
<keyword evidence="4" id="KW-0812">Transmembrane</keyword>
<reference evidence="6" key="1">
    <citation type="journal article" date="2018" name="Genome Biol.">
        <title>SKESA: strategic k-mer extension for scrupulous assemblies.</title>
        <authorList>
            <person name="Souvorov A."/>
            <person name="Agarwala R."/>
            <person name="Lipman D.J."/>
        </authorList>
    </citation>
    <scope>NUCLEOTIDE SEQUENCE</scope>
    <source>
        <strain evidence="6">CL18-200174</strain>
    </source>
</reference>
<dbReference type="InterPro" id="IPR029044">
    <property type="entry name" value="Nucleotide-diphossugar_trans"/>
</dbReference>
<evidence type="ECO:0000259" key="5">
    <source>
        <dbReference type="Pfam" id="PF13632"/>
    </source>
</evidence>
<evidence type="ECO:0000256" key="2">
    <source>
        <dbReference type="ARBA" id="ARBA00022676"/>
    </source>
</evidence>
<dbReference type="Proteomes" id="UP000863577">
    <property type="component" value="Unassembled WGS sequence"/>
</dbReference>
<dbReference type="Gene3D" id="3.90.550.10">
    <property type="entry name" value="Spore Coat Polysaccharide Biosynthesis Protein SpsA, Chain A"/>
    <property type="match status" value="1"/>
</dbReference>
<dbReference type="CDD" id="cd06423">
    <property type="entry name" value="CESA_like"/>
    <property type="match status" value="1"/>
</dbReference>
<organism evidence="6 7">
    <name type="scientific">Legionella pneumophila</name>
    <dbReference type="NCBI Taxonomy" id="446"/>
    <lineage>
        <taxon>Bacteria</taxon>
        <taxon>Pseudomonadati</taxon>
        <taxon>Pseudomonadota</taxon>
        <taxon>Gammaproteobacteria</taxon>
        <taxon>Legionellales</taxon>
        <taxon>Legionellaceae</taxon>
        <taxon>Legionella</taxon>
    </lineage>
</organism>
<dbReference type="GO" id="GO:0016757">
    <property type="term" value="F:glycosyltransferase activity"/>
    <property type="evidence" value="ECO:0007669"/>
    <property type="project" value="UniProtKB-KW"/>
</dbReference>
<evidence type="ECO:0000256" key="3">
    <source>
        <dbReference type="ARBA" id="ARBA00022679"/>
    </source>
</evidence>
<keyword evidence="3" id="KW-0808">Transferase</keyword>
<protein>
    <submittedName>
        <fullName evidence="6">Glycosyltransferase family 2 protein</fullName>
    </submittedName>
</protein>
<sequence length="458" mass="52398">MTITILILINYGILIFFIFSAIIYTLIFIVSVPGIITLFNRSRYTNIYSMIDTMELPPVTIITSIYNEGNDAIKSVLSSLNTNYKNLYIILVNDGSTDNTLELLVDSFEMIKEPFIFNQKIKTAEIFSIYVSMKNPGLMLIDKKHSSVGDSLNAAINVCFTPYFITVDADSIIDENAVSEFMFEMLSNNKTVSVGGSVYILNNSLEQNGKILSSRMPRTLIPALQSNEYLCSHLFNRTGWNSFGSSMSYSGTATIFSLKAVRAVGGFDVNNFAQDADMIMRLHHYMRRTKQAYQIRFNPAATVWTDVPKSLKEFTWQRDRWQRGLLKSVLNHKAMIFNPKYKIQGLFSFPIFILLEIIAPFVEFTAYITLPIAYFLGILNGRSVILYMLLAWGFTTFLTVANMFVSLITFNRYKKFKDIIRMFLLSTIEMLGFRQYLTGVKVFASFHYFINRIRGKSL</sequence>
<proteinExistence type="inferred from homology"/>
<dbReference type="AlphaFoldDB" id="A0AAQ2DKL4"/>
<feature type="transmembrane region" description="Helical" evidence="4">
    <location>
        <begin position="345"/>
        <end position="378"/>
    </location>
</feature>
<feature type="domain" description="Glycosyltransferase 2-like" evidence="5">
    <location>
        <begin position="164"/>
        <end position="376"/>
    </location>
</feature>
<feature type="transmembrane region" description="Helical" evidence="4">
    <location>
        <begin position="384"/>
        <end position="410"/>
    </location>
</feature>
<reference evidence="6" key="2">
    <citation type="submission" date="2019-09" db="EMBL/GenBank/DDBJ databases">
        <authorList>
            <consortium name="NCBI Pathogen Detection Project"/>
        </authorList>
    </citation>
    <scope>NUCLEOTIDE SEQUENCE</scope>
    <source>
        <strain evidence="6">CL18-200174</strain>
    </source>
</reference>
<keyword evidence="4" id="KW-1133">Transmembrane helix</keyword>
<feature type="transmembrane region" description="Helical" evidence="4">
    <location>
        <begin position="431"/>
        <end position="450"/>
    </location>
</feature>
<dbReference type="PANTHER" id="PTHR43630:SF1">
    <property type="entry name" value="POLY-BETA-1,6-N-ACETYL-D-GLUCOSAMINE SYNTHASE"/>
    <property type="match status" value="1"/>
</dbReference>
<dbReference type="Pfam" id="PF13632">
    <property type="entry name" value="Glyco_trans_2_3"/>
    <property type="match status" value="1"/>
</dbReference>
<comment type="caution">
    <text evidence="6">The sequence shown here is derived from an EMBL/GenBank/DDBJ whole genome shotgun (WGS) entry which is preliminary data.</text>
</comment>
<dbReference type="PANTHER" id="PTHR43630">
    <property type="entry name" value="POLY-BETA-1,6-N-ACETYL-D-GLUCOSAMINE SYNTHASE"/>
    <property type="match status" value="1"/>
</dbReference>
<keyword evidence="4" id="KW-0472">Membrane</keyword>
<keyword evidence="2" id="KW-0328">Glycosyltransferase</keyword>
<evidence type="ECO:0000313" key="7">
    <source>
        <dbReference type="Proteomes" id="UP000863577"/>
    </source>
</evidence>
<comment type="similarity">
    <text evidence="1">Belongs to the glycosyltransferase 2 family.</text>
</comment>
<evidence type="ECO:0000256" key="1">
    <source>
        <dbReference type="ARBA" id="ARBA00006739"/>
    </source>
</evidence>
<evidence type="ECO:0000256" key="4">
    <source>
        <dbReference type="SAM" id="Phobius"/>
    </source>
</evidence>
<dbReference type="InterPro" id="IPR001173">
    <property type="entry name" value="Glyco_trans_2-like"/>
</dbReference>
<dbReference type="SUPFAM" id="SSF53448">
    <property type="entry name" value="Nucleotide-diphospho-sugar transferases"/>
    <property type="match status" value="1"/>
</dbReference>
<name>A0AAQ2DKL4_LEGPN</name>
<evidence type="ECO:0000313" key="6">
    <source>
        <dbReference type="EMBL" id="HAU2396100.1"/>
    </source>
</evidence>